<organism evidence="2 3">
    <name type="scientific">Gilliamella intestini</name>
    <dbReference type="NCBI Taxonomy" id="1798183"/>
    <lineage>
        <taxon>Bacteria</taxon>
        <taxon>Pseudomonadati</taxon>
        <taxon>Pseudomonadota</taxon>
        <taxon>Gammaproteobacteria</taxon>
        <taxon>Orbales</taxon>
        <taxon>Orbaceae</taxon>
        <taxon>Gilliamella</taxon>
    </lineage>
</organism>
<keyword evidence="1" id="KW-0812">Transmembrane</keyword>
<protein>
    <submittedName>
        <fullName evidence="2">Uncharacterized protein</fullName>
    </submittedName>
</protein>
<feature type="transmembrane region" description="Helical" evidence="1">
    <location>
        <begin position="54"/>
        <end position="76"/>
    </location>
</feature>
<name>A0A1C3ZZ46_9GAMM</name>
<evidence type="ECO:0000256" key="1">
    <source>
        <dbReference type="SAM" id="Phobius"/>
    </source>
</evidence>
<dbReference type="OrthoDB" id="7067171at2"/>
<accession>A0A1C3ZZ46</accession>
<dbReference type="RefSeq" id="WP_091120900.1">
    <property type="nucleotide sequence ID" value="NZ_FMBA01000007.1"/>
</dbReference>
<reference evidence="3" key="1">
    <citation type="submission" date="2016-08" db="EMBL/GenBank/DDBJ databases">
        <authorList>
            <person name="Varghese N."/>
            <person name="Submissions Spin"/>
        </authorList>
    </citation>
    <scope>NUCLEOTIDE SEQUENCE [LARGE SCALE GENOMIC DNA]</scope>
    <source>
        <strain evidence="3">R-53144</strain>
    </source>
</reference>
<keyword evidence="1" id="KW-1133">Transmembrane helix</keyword>
<proteinExistence type="predicted"/>
<keyword evidence="1" id="KW-0472">Membrane</keyword>
<gene>
    <name evidence="2" type="ORF">GA0061080_100750</name>
</gene>
<dbReference type="Proteomes" id="UP000199698">
    <property type="component" value="Unassembled WGS sequence"/>
</dbReference>
<keyword evidence="3" id="KW-1185">Reference proteome</keyword>
<dbReference type="AlphaFoldDB" id="A0A1C3ZZ46"/>
<evidence type="ECO:0000313" key="3">
    <source>
        <dbReference type="Proteomes" id="UP000199698"/>
    </source>
</evidence>
<feature type="transmembrane region" description="Helical" evidence="1">
    <location>
        <begin position="138"/>
        <end position="157"/>
    </location>
</feature>
<feature type="transmembrane region" description="Helical" evidence="1">
    <location>
        <begin position="31"/>
        <end position="48"/>
    </location>
</feature>
<dbReference type="STRING" id="1798183.GA0061080_100750"/>
<dbReference type="EMBL" id="FMBA01000007">
    <property type="protein sequence ID" value="SCB87603.1"/>
    <property type="molecule type" value="Genomic_DNA"/>
</dbReference>
<evidence type="ECO:0000313" key="2">
    <source>
        <dbReference type="EMBL" id="SCB87603.1"/>
    </source>
</evidence>
<sequence length="160" mass="18228">MLSYNKTKSPKITNQTTLVTFCSLLAMSKQFYIFSLAITVITLCFGLIASWWIGSLLCVIGCIIVFLMGLISKYYALRIEFDKKLFDYLAINVDQLPNKLIELDEALQQLNLINTNQLPTRSIIERQKGTIKLLKKQIFWLILQMLLLVGILISGIICFG</sequence>